<keyword evidence="2" id="KW-1185">Reference proteome</keyword>
<organism evidence="1 2">
    <name type="scientific">Catalinimonas alkaloidigena</name>
    <dbReference type="NCBI Taxonomy" id="1075417"/>
    <lineage>
        <taxon>Bacteria</taxon>
        <taxon>Pseudomonadati</taxon>
        <taxon>Bacteroidota</taxon>
        <taxon>Cytophagia</taxon>
        <taxon>Cytophagales</taxon>
        <taxon>Catalimonadaceae</taxon>
        <taxon>Catalinimonas</taxon>
    </lineage>
</organism>
<dbReference type="GO" id="GO:0016740">
    <property type="term" value="F:transferase activity"/>
    <property type="evidence" value="ECO:0007669"/>
    <property type="project" value="UniProtKB-KW"/>
</dbReference>
<reference evidence="1 2" key="1">
    <citation type="submission" date="2016-10" db="EMBL/GenBank/DDBJ databases">
        <authorList>
            <person name="de Groot N.N."/>
        </authorList>
    </citation>
    <scope>NUCLEOTIDE SEQUENCE [LARGE SCALE GENOMIC DNA]</scope>
    <source>
        <strain evidence="1 2">DSM 25186</strain>
    </source>
</reference>
<dbReference type="OrthoDB" id="928930at2"/>
<evidence type="ECO:0000313" key="1">
    <source>
        <dbReference type="EMBL" id="SDK76285.1"/>
    </source>
</evidence>
<accession>A0A1G9EJS8</accession>
<name>A0A1G9EJS8_9BACT</name>
<gene>
    <name evidence="1" type="ORF">SAMN05421823_103495</name>
</gene>
<keyword evidence="1" id="KW-0808">Transferase</keyword>
<dbReference type="AlphaFoldDB" id="A0A1G9EJS8"/>
<dbReference type="InterPro" id="IPR029044">
    <property type="entry name" value="Nucleotide-diphossugar_trans"/>
</dbReference>
<protein>
    <submittedName>
        <fullName evidence="1">Glycosyl transferase family 2</fullName>
    </submittedName>
</protein>
<dbReference type="SUPFAM" id="SSF53448">
    <property type="entry name" value="Nucleotide-diphospho-sugar transferases"/>
    <property type="match status" value="1"/>
</dbReference>
<dbReference type="Pfam" id="PF13704">
    <property type="entry name" value="Glyco_tranf_2_4"/>
    <property type="match status" value="1"/>
</dbReference>
<proteinExistence type="predicted"/>
<dbReference type="Proteomes" id="UP000198510">
    <property type="component" value="Unassembled WGS sequence"/>
</dbReference>
<dbReference type="RefSeq" id="WP_089681489.1">
    <property type="nucleotide sequence ID" value="NZ_FNFO01000003.1"/>
</dbReference>
<dbReference type="STRING" id="1075417.SAMN05421823_103495"/>
<sequence>MALPGFVVSAGRKVKRGWEQVRYRFIDRPKIHRHIQHLSGPLQLQATPTDAIVIGLMRDSEEHIPSFLEHHFRLGVRHIVLLDNGSVDRTVELASAHPQVTLLQTKMSYKDYKYAFRQYLIDRFCQKGWCLVLDIDERFDFPGSDQISLSQFLAYLNQHQYTAVVSHMLDMFPEGDPDTWPKDGSEFARKSNWYNNTDLTQEPYVPYFNCTPSNEAIRYHWGGVRETIFGVHPNLTKHPLIYPAKGVSPVLYSSHFCANARVADVSTVLLHYKFDRKFHEKCLRAVERGNYAGGSTEYKAYLQALESGEARDLKRPGSRQLEKIDQLVEERFLEETNTYRQFVTQQARAQSAASVSN</sequence>
<dbReference type="EMBL" id="FNFO01000003">
    <property type="protein sequence ID" value="SDK76285.1"/>
    <property type="molecule type" value="Genomic_DNA"/>
</dbReference>
<evidence type="ECO:0000313" key="2">
    <source>
        <dbReference type="Proteomes" id="UP000198510"/>
    </source>
</evidence>